<evidence type="ECO:0000313" key="5">
    <source>
        <dbReference type="EMBL" id="MBO1305100.1"/>
    </source>
</evidence>
<dbReference type="InterPro" id="IPR011711">
    <property type="entry name" value="GntR_C"/>
</dbReference>
<keyword evidence="6" id="KW-1185">Reference proteome</keyword>
<dbReference type="EMBL" id="JAFREM010000004">
    <property type="protein sequence ID" value="MBO1305100.1"/>
    <property type="molecule type" value="Genomic_DNA"/>
</dbReference>
<dbReference type="InterPro" id="IPR000524">
    <property type="entry name" value="Tscrpt_reg_HTH_GntR"/>
</dbReference>
<dbReference type="SMART" id="SM00895">
    <property type="entry name" value="FCD"/>
    <property type="match status" value="1"/>
</dbReference>
<gene>
    <name evidence="5" type="ORF">JZO70_02935</name>
</gene>
<evidence type="ECO:0000313" key="6">
    <source>
        <dbReference type="Proteomes" id="UP000664601"/>
    </source>
</evidence>
<organism evidence="5 6">
    <name type="scientific">Candidatus Enterococcus moelleringii</name>
    <dbReference type="NCBI Taxonomy" id="2815325"/>
    <lineage>
        <taxon>Bacteria</taxon>
        <taxon>Bacillati</taxon>
        <taxon>Bacillota</taxon>
        <taxon>Bacilli</taxon>
        <taxon>Lactobacillales</taxon>
        <taxon>Enterococcaceae</taxon>
        <taxon>Enterococcus</taxon>
    </lineage>
</organism>
<reference evidence="5 6" key="1">
    <citation type="submission" date="2021-03" db="EMBL/GenBank/DDBJ databases">
        <title>Enterococcal diversity collection.</title>
        <authorList>
            <person name="Gilmore M.S."/>
            <person name="Schwartzman J."/>
            <person name="Van Tyne D."/>
            <person name="Martin M."/>
            <person name="Earl A.M."/>
            <person name="Manson A.L."/>
            <person name="Straub T."/>
            <person name="Salamzade R."/>
            <person name="Saavedra J."/>
            <person name="Lebreton F."/>
            <person name="Prichula J."/>
            <person name="Schaufler K."/>
            <person name="Gaca A."/>
            <person name="Sgardioli B."/>
            <person name="Wagenaar J."/>
            <person name="Strong T."/>
        </authorList>
    </citation>
    <scope>NUCLEOTIDE SEQUENCE [LARGE SCALE GENOMIC DNA]</scope>
    <source>
        <strain evidence="5 6">669A</strain>
    </source>
</reference>
<name>A0ABS3L7N8_9ENTE</name>
<evidence type="ECO:0000256" key="2">
    <source>
        <dbReference type="ARBA" id="ARBA00023125"/>
    </source>
</evidence>
<accession>A0ABS3L7N8</accession>
<dbReference type="PROSITE" id="PS50949">
    <property type="entry name" value="HTH_GNTR"/>
    <property type="match status" value="1"/>
</dbReference>
<comment type="caution">
    <text evidence="5">The sequence shown here is derived from an EMBL/GenBank/DDBJ whole genome shotgun (WGS) entry which is preliminary data.</text>
</comment>
<dbReference type="SUPFAM" id="SSF48008">
    <property type="entry name" value="GntR ligand-binding domain-like"/>
    <property type="match status" value="1"/>
</dbReference>
<dbReference type="InterPro" id="IPR036388">
    <property type="entry name" value="WH-like_DNA-bd_sf"/>
</dbReference>
<evidence type="ECO:0000256" key="3">
    <source>
        <dbReference type="ARBA" id="ARBA00023163"/>
    </source>
</evidence>
<sequence>MKQTPDFDIAETVALNLDFTGRTPLKVAVYTALRTTILNGEIPAGTRINESVLSDKVRISRTTLRFALQKLHKERLLEHSPGKGMIVRGITRKDAYEIFAIRKSLDCLAAVTAMYKMTDEEFDELEQILIRMSRQPDRLAELFTEFNEFIYEKSQIIRLKDTMINIQNYLSYFRDLSAHSQQRRKDAIEDHRKIFCCMKQRSENQLKLQIEQHLDAALLCIVKEMDELNSVAL</sequence>
<dbReference type="Gene3D" id="1.10.10.10">
    <property type="entry name" value="Winged helix-like DNA-binding domain superfamily/Winged helix DNA-binding domain"/>
    <property type="match status" value="1"/>
</dbReference>
<dbReference type="PANTHER" id="PTHR43537:SF5">
    <property type="entry name" value="UXU OPERON TRANSCRIPTIONAL REGULATOR"/>
    <property type="match status" value="1"/>
</dbReference>
<dbReference type="InterPro" id="IPR036390">
    <property type="entry name" value="WH_DNA-bd_sf"/>
</dbReference>
<dbReference type="Proteomes" id="UP000664601">
    <property type="component" value="Unassembled WGS sequence"/>
</dbReference>
<dbReference type="Pfam" id="PF07729">
    <property type="entry name" value="FCD"/>
    <property type="match status" value="1"/>
</dbReference>
<dbReference type="InterPro" id="IPR008920">
    <property type="entry name" value="TF_FadR/GntR_C"/>
</dbReference>
<evidence type="ECO:0000256" key="1">
    <source>
        <dbReference type="ARBA" id="ARBA00023015"/>
    </source>
</evidence>
<dbReference type="Pfam" id="PF00392">
    <property type="entry name" value="GntR"/>
    <property type="match status" value="1"/>
</dbReference>
<dbReference type="Gene3D" id="1.20.120.530">
    <property type="entry name" value="GntR ligand-binding domain-like"/>
    <property type="match status" value="1"/>
</dbReference>
<dbReference type="PANTHER" id="PTHR43537">
    <property type="entry name" value="TRANSCRIPTIONAL REGULATOR, GNTR FAMILY"/>
    <property type="match status" value="1"/>
</dbReference>
<dbReference type="SMART" id="SM00345">
    <property type="entry name" value="HTH_GNTR"/>
    <property type="match status" value="1"/>
</dbReference>
<feature type="domain" description="HTH gntR-type" evidence="4">
    <location>
        <begin position="23"/>
        <end position="90"/>
    </location>
</feature>
<keyword evidence="1" id="KW-0805">Transcription regulation</keyword>
<proteinExistence type="predicted"/>
<keyword evidence="2" id="KW-0238">DNA-binding</keyword>
<dbReference type="SUPFAM" id="SSF46785">
    <property type="entry name" value="Winged helix' DNA-binding domain"/>
    <property type="match status" value="1"/>
</dbReference>
<protein>
    <submittedName>
        <fullName evidence="5">GntR family transcriptional regulator</fullName>
    </submittedName>
</protein>
<keyword evidence="3" id="KW-0804">Transcription</keyword>
<evidence type="ECO:0000259" key="4">
    <source>
        <dbReference type="PROSITE" id="PS50949"/>
    </source>
</evidence>